<reference evidence="2 3" key="1">
    <citation type="submission" date="2019-05" db="EMBL/GenBank/DDBJ databases">
        <title>OXA-830, a novel chromosomally encoded expanded-spectrum class D beta-lactamase in Aeromonas simiae.</title>
        <authorList>
            <person name="Zhou W."/>
            <person name="Chen Q."/>
        </authorList>
    </citation>
    <scope>NUCLEOTIDE SEQUENCE [LARGE SCALE GENOMIC DNA]</scope>
    <source>
        <strain evidence="2 3">A6</strain>
    </source>
</reference>
<feature type="signal peptide" evidence="1">
    <location>
        <begin position="1"/>
        <end position="18"/>
    </location>
</feature>
<proteinExistence type="predicted"/>
<dbReference type="RefSeq" id="WP_193002786.1">
    <property type="nucleotide sequence ID" value="NZ_CP040449.1"/>
</dbReference>
<dbReference type="EMBL" id="CP040449">
    <property type="protein sequence ID" value="QFI56331.1"/>
    <property type="molecule type" value="Genomic_DNA"/>
</dbReference>
<dbReference type="AlphaFoldDB" id="A0A5J6X1H1"/>
<evidence type="ECO:0000313" key="2">
    <source>
        <dbReference type="EMBL" id="QFI56331.1"/>
    </source>
</evidence>
<feature type="chain" id="PRO_5023811374" evidence="1">
    <location>
        <begin position="19"/>
        <end position="75"/>
    </location>
</feature>
<keyword evidence="3" id="KW-1185">Reference proteome</keyword>
<protein>
    <submittedName>
        <fullName evidence="2">Uncharacterized protein</fullName>
    </submittedName>
</protein>
<dbReference type="KEGG" id="asim:FE240_17615"/>
<evidence type="ECO:0000313" key="3">
    <source>
        <dbReference type="Proteomes" id="UP000594034"/>
    </source>
</evidence>
<accession>A0A5J6X1H1</accession>
<organism evidence="2 3">
    <name type="scientific">Aeromonas simiae</name>
    <dbReference type="NCBI Taxonomy" id="218936"/>
    <lineage>
        <taxon>Bacteria</taxon>
        <taxon>Pseudomonadati</taxon>
        <taxon>Pseudomonadota</taxon>
        <taxon>Gammaproteobacteria</taxon>
        <taxon>Aeromonadales</taxon>
        <taxon>Aeromonadaceae</taxon>
        <taxon>Aeromonas</taxon>
    </lineage>
</organism>
<keyword evidence="1" id="KW-0732">Signal</keyword>
<dbReference type="Proteomes" id="UP000594034">
    <property type="component" value="Chromosome"/>
</dbReference>
<evidence type="ECO:0000256" key="1">
    <source>
        <dbReference type="SAM" id="SignalP"/>
    </source>
</evidence>
<gene>
    <name evidence="2" type="ORF">FE240_17615</name>
</gene>
<name>A0A5J6X1H1_9GAMM</name>
<sequence length="75" mass="8119">MKSLFPALLLCLSTLAVAHQEQERPALDLARLQQEVTQEVGDASAAVVADALEHLRQPDISITVTQSRAEVDPRG</sequence>